<accession>A0A7N2MWI9</accession>
<dbReference type="Pfam" id="PF00023">
    <property type="entry name" value="Ank"/>
    <property type="match status" value="1"/>
</dbReference>
<keyword evidence="1" id="KW-0040">ANK repeat</keyword>
<evidence type="ECO:0000256" key="1">
    <source>
        <dbReference type="PROSITE-ProRule" id="PRU00023"/>
    </source>
</evidence>
<dbReference type="Gramene" id="QL11p014837:mrna">
    <property type="protein sequence ID" value="QL11p014837:mrna"/>
    <property type="gene ID" value="QL11p014837"/>
</dbReference>
<evidence type="ECO:0000313" key="2">
    <source>
        <dbReference type="EnsemblPlants" id="QL11p014837:mrna"/>
    </source>
</evidence>
<dbReference type="InParanoid" id="A0A7N2MWI9"/>
<reference evidence="2" key="2">
    <citation type="submission" date="2021-01" db="UniProtKB">
        <authorList>
            <consortium name="EnsemblPlants"/>
        </authorList>
    </citation>
    <scope>IDENTIFICATION</scope>
</reference>
<dbReference type="Proteomes" id="UP000594261">
    <property type="component" value="Chromosome 11"/>
</dbReference>
<evidence type="ECO:0000313" key="3">
    <source>
        <dbReference type="Proteomes" id="UP000594261"/>
    </source>
</evidence>
<protein>
    <recommendedName>
        <fullName evidence="4">Ankyrin repeat-containing protein</fullName>
    </recommendedName>
</protein>
<keyword evidence="3" id="KW-1185">Reference proteome</keyword>
<organism evidence="2 3">
    <name type="scientific">Quercus lobata</name>
    <name type="common">Valley oak</name>
    <dbReference type="NCBI Taxonomy" id="97700"/>
    <lineage>
        <taxon>Eukaryota</taxon>
        <taxon>Viridiplantae</taxon>
        <taxon>Streptophyta</taxon>
        <taxon>Embryophyta</taxon>
        <taxon>Tracheophyta</taxon>
        <taxon>Spermatophyta</taxon>
        <taxon>Magnoliopsida</taxon>
        <taxon>eudicotyledons</taxon>
        <taxon>Gunneridae</taxon>
        <taxon>Pentapetalae</taxon>
        <taxon>rosids</taxon>
        <taxon>fabids</taxon>
        <taxon>Fagales</taxon>
        <taxon>Fagaceae</taxon>
        <taxon>Quercus</taxon>
    </lineage>
</organism>
<dbReference type="SUPFAM" id="SSF48403">
    <property type="entry name" value="Ankyrin repeat"/>
    <property type="match status" value="1"/>
</dbReference>
<dbReference type="InterPro" id="IPR036770">
    <property type="entry name" value="Ankyrin_rpt-contain_sf"/>
</dbReference>
<evidence type="ECO:0008006" key="4">
    <source>
        <dbReference type="Google" id="ProtNLM"/>
    </source>
</evidence>
<dbReference type="PROSITE" id="PS50088">
    <property type="entry name" value="ANK_REPEAT"/>
    <property type="match status" value="1"/>
</dbReference>
<sequence length="227" mass="25829">MYLALFSGPNHSMNQKREMFKVFKVELRLNQGQKRFQYLNSCVLLYQAAFKGNWKEAKAPLDLYPHMVRDPITEGGDTALHIAAATNHPNFVRELLKLMKKEELEIKNKYGQTALYLAAASGNVIIAEEMVEKNNKLTLTHIESGKRKFTPLHIAALLGHREMVSFLFAETSFEYLSPEERIELLVATISNDLFGMSHLSMIVSLSQLIYNAIASFDVLREILIGHE</sequence>
<dbReference type="EMBL" id="LRBV02000011">
    <property type="status" value="NOT_ANNOTATED_CDS"/>
    <property type="molecule type" value="Genomic_DNA"/>
</dbReference>
<proteinExistence type="predicted"/>
<dbReference type="Gene3D" id="1.25.40.20">
    <property type="entry name" value="Ankyrin repeat-containing domain"/>
    <property type="match status" value="1"/>
</dbReference>
<dbReference type="PROSITE" id="PS50297">
    <property type="entry name" value="ANK_REP_REGION"/>
    <property type="match status" value="1"/>
</dbReference>
<reference evidence="2 3" key="1">
    <citation type="journal article" date="2016" name="G3 (Bethesda)">
        <title>First Draft Assembly and Annotation of the Genome of a California Endemic Oak Quercus lobata Nee (Fagaceae).</title>
        <authorList>
            <person name="Sork V.L."/>
            <person name="Fitz-Gibbon S.T."/>
            <person name="Puiu D."/>
            <person name="Crepeau M."/>
            <person name="Gugger P.F."/>
            <person name="Sherman R."/>
            <person name="Stevens K."/>
            <person name="Langley C.H."/>
            <person name="Pellegrini M."/>
            <person name="Salzberg S.L."/>
        </authorList>
    </citation>
    <scope>NUCLEOTIDE SEQUENCE [LARGE SCALE GENOMIC DNA]</scope>
    <source>
        <strain evidence="2 3">cv. SW786</strain>
    </source>
</reference>
<dbReference type="PANTHER" id="PTHR24121">
    <property type="entry name" value="NO MECHANORECEPTOR POTENTIAL C, ISOFORM D-RELATED"/>
    <property type="match status" value="1"/>
</dbReference>
<dbReference type="Pfam" id="PF12796">
    <property type="entry name" value="Ank_2"/>
    <property type="match status" value="1"/>
</dbReference>
<name>A0A7N2MWI9_QUELO</name>
<dbReference type="EnsemblPlants" id="QL11p014837:mrna">
    <property type="protein sequence ID" value="QL11p014837:mrna"/>
    <property type="gene ID" value="QL11p014837"/>
</dbReference>
<dbReference type="OMA" id="IRTFREG"/>
<dbReference type="AlphaFoldDB" id="A0A7N2MWI9"/>
<dbReference type="SMART" id="SM00248">
    <property type="entry name" value="ANK"/>
    <property type="match status" value="3"/>
</dbReference>
<dbReference type="InterPro" id="IPR002110">
    <property type="entry name" value="Ankyrin_rpt"/>
</dbReference>
<dbReference type="PANTHER" id="PTHR24121:SF21">
    <property type="entry name" value="ANKYRIN REPEAT FAMILY PROTEIN"/>
    <property type="match status" value="1"/>
</dbReference>
<feature type="repeat" description="ANK" evidence="1">
    <location>
        <begin position="75"/>
        <end position="97"/>
    </location>
</feature>